<name>A0ABP8ET60_9MICO</name>
<evidence type="ECO:0000313" key="5">
    <source>
        <dbReference type="Proteomes" id="UP001499841"/>
    </source>
</evidence>
<keyword evidence="2" id="KW-0413">Isomerase</keyword>
<reference evidence="5" key="1">
    <citation type="journal article" date="2019" name="Int. J. Syst. Evol. Microbiol.">
        <title>The Global Catalogue of Microorganisms (GCM) 10K type strain sequencing project: providing services to taxonomists for standard genome sequencing and annotation.</title>
        <authorList>
            <consortium name="The Broad Institute Genomics Platform"/>
            <consortium name="The Broad Institute Genome Sequencing Center for Infectious Disease"/>
            <person name="Wu L."/>
            <person name="Ma J."/>
        </authorList>
    </citation>
    <scope>NUCLEOTIDE SEQUENCE [LARGE SCALE GENOMIC DNA]</scope>
    <source>
        <strain evidence="5">JCM 17459</strain>
    </source>
</reference>
<dbReference type="Gene3D" id="3.40.1650.10">
    <property type="entry name" value="RbsD-like domain"/>
    <property type="match status" value="1"/>
</dbReference>
<dbReference type="PANTHER" id="PTHR31690:SF4">
    <property type="entry name" value="FUCOSE MUTAROTASE"/>
    <property type="match status" value="1"/>
</dbReference>
<proteinExistence type="predicted"/>
<dbReference type="PANTHER" id="PTHR31690">
    <property type="entry name" value="FUCOSE MUTAROTASE"/>
    <property type="match status" value="1"/>
</dbReference>
<keyword evidence="5" id="KW-1185">Reference proteome</keyword>
<protein>
    <submittedName>
        <fullName evidence="4">RbsD/FucU family protein</fullName>
    </submittedName>
</protein>
<dbReference type="Pfam" id="PF05025">
    <property type="entry name" value="RbsD_FucU"/>
    <property type="match status" value="1"/>
</dbReference>
<dbReference type="SUPFAM" id="SSF102546">
    <property type="entry name" value="RbsD-like"/>
    <property type="match status" value="1"/>
</dbReference>
<evidence type="ECO:0000256" key="1">
    <source>
        <dbReference type="ARBA" id="ARBA00000223"/>
    </source>
</evidence>
<comment type="catalytic activity">
    <reaction evidence="1">
        <text>beta-D-ribopyranose = beta-D-ribofuranose</text>
        <dbReference type="Rhea" id="RHEA:25432"/>
        <dbReference type="ChEBI" id="CHEBI:27476"/>
        <dbReference type="ChEBI" id="CHEBI:47002"/>
        <dbReference type="EC" id="5.4.99.62"/>
    </reaction>
</comment>
<dbReference type="InterPro" id="IPR007721">
    <property type="entry name" value="RbsD_FucU"/>
</dbReference>
<evidence type="ECO:0000256" key="2">
    <source>
        <dbReference type="ARBA" id="ARBA00023235"/>
    </source>
</evidence>
<dbReference type="RefSeq" id="WP_345038998.1">
    <property type="nucleotide sequence ID" value="NZ_BAABBA010000005.1"/>
</dbReference>
<dbReference type="Proteomes" id="UP001499841">
    <property type="component" value="Unassembled WGS sequence"/>
</dbReference>
<dbReference type="InterPro" id="IPR050443">
    <property type="entry name" value="RbsD/FucU_mutarotase"/>
</dbReference>
<dbReference type="EMBL" id="BAABBA010000005">
    <property type="protein sequence ID" value="GAA4286933.1"/>
    <property type="molecule type" value="Genomic_DNA"/>
</dbReference>
<organism evidence="4 5">
    <name type="scientific">Georgenia daeguensis</name>
    <dbReference type="NCBI Taxonomy" id="908355"/>
    <lineage>
        <taxon>Bacteria</taxon>
        <taxon>Bacillati</taxon>
        <taxon>Actinomycetota</taxon>
        <taxon>Actinomycetes</taxon>
        <taxon>Micrococcales</taxon>
        <taxon>Bogoriellaceae</taxon>
        <taxon>Georgenia</taxon>
    </lineage>
</organism>
<dbReference type="InterPro" id="IPR023750">
    <property type="entry name" value="RbsD-like_sf"/>
</dbReference>
<accession>A0ABP8ET60</accession>
<evidence type="ECO:0000313" key="4">
    <source>
        <dbReference type="EMBL" id="GAA4286933.1"/>
    </source>
</evidence>
<sequence>MLLGPLTHPGLVHALASAGHGAQVLLADGNYPHSTGAAAGVPRIHLNLAPGLLDVDQVLEVLRAAVPIEAAAVMAPGGGETVPAHHGYRAQLGETVAWRELGRFEFYEACRGPDLAAVVATGDQRLYANLLLTLGVREPGA</sequence>
<comment type="catalytic activity">
    <reaction evidence="3">
        <text>alpha-L-fucose = beta-L-fucose</text>
        <dbReference type="Rhea" id="RHEA:25580"/>
        <dbReference type="ChEBI" id="CHEBI:42548"/>
        <dbReference type="ChEBI" id="CHEBI:42589"/>
        <dbReference type="EC" id="5.1.3.29"/>
    </reaction>
</comment>
<gene>
    <name evidence="4" type="ORF">GCM10022262_12920</name>
</gene>
<evidence type="ECO:0000256" key="3">
    <source>
        <dbReference type="ARBA" id="ARBA00036324"/>
    </source>
</evidence>
<comment type="caution">
    <text evidence="4">The sequence shown here is derived from an EMBL/GenBank/DDBJ whole genome shotgun (WGS) entry which is preliminary data.</text>
</comment>